<accession>A0A0V0YMD6</accession>
<proteinExistence type="predicted"/>
<organism evidence="2 3">
    <name type="scientific">Trichinella pseudospiralis</name>
    <name type="common">Parasitic roundworm</name>
    <dbReference type="NCBI Taxonomy" id="6337"/>
    <lineage>
        <taxon>Eukaryota</taxon>
        <taxon>Metazoa</taxon>
        <taxon>Ecdysozoa</taxon>
        <taxon>Nematoda</taxon>
        <taxon>Enoplea</taxon>
        <taxon>Dorylaimia</taxon>
        <taxon>Trichinellida</taxon>
        <taxon>Trichinellidae</taxon>
        <taxon>Trichinella</taxon>
    </lineage>
</organism>
<protein>
    <submittedName>
        <fullName evidence="2">Uncharacterized protein</fullName>
    </submittedName>
</protein>
<evidence type="ECO:0000313" key="2">
    <source>
        <dbReference type="EMBL" id="KRY01139.1"/>
    </source>
</evidence>
<comment type="caution">
    <text evidence="2">The sequence shown here is derived from an EMBL/GenBank/DDBJ whole genome shotgun (WGS) entry which is preliminary data.</text>
</comment>
<dbReference type="Proteomes" id="UP000054815">
    <property type="component" value="Unassembled WGS sequence"/>
</dbReference>
<evidence type="ECO:0000256" key="1">
    <source>
        <dbReference type="SAM" id="MobiDB-lite"/>
    </source>
</evidence>
<dbReference type="EMBL" id="JYDU01000004">
    <property type="protein sequence ID" value="KRY01139.1"/>
    <property type="molecule type" value="Genomic_DNA"/>
</dbReference>
<feature type="region of interest" description="Disordered" evidence="1">
    <location>
        <begin position="1"/>
        <end position="22"/>
    </location>
</feature>
<dbReference type="AlphaFoldDB" id="A0A0V0YMD6"/>
<reference evidence="2 3" key="1">
    <citation type="submission" date="2015-01" db="EMBL/GenBank/DDBJ databases">
        <title>Evolution of Trichinella species and genotypes.</title>
        <authorList>
            <person name="Korhonen P.K."/>
            <person name="Edoardo P."/>
            <person name="Giuseppe L.R."/>
            <person name="Gasser R.B."/>
        </authorList>
    </citation>
    <scope>NUCLEOTIDE SEQUENCE [LARGE SCALE GENOMIC DNA]</scope>
    <source>
        <strain evidence="2">ISS141</strain>
    </source>
</reference>
<sequence>MNELSSGRVSEPPPATGQNTLDGIECSAGEKSLQISQFCRIPNSGFEMHTRFKLILELLEPRHVEFTQLVLWQPNRHLWLTRDTLNSPYHGASLTHAEFRIPTAAYLLIYFAARLLLQDSVEQRPVVDKISPPPVDSCNERELSSSIVTGNDLARRCRIQWRQNSTD</sequence>
<evidence type="ECO:0000313" key="3">
    <source>
        <dbReference type="Proteomes" id="UP000054815"/>
    </source>
</evidence>
<gene>
    <name evidence="2" type="ORF">T4E_7629</name>
</gene>
<name>A0A0V0YMD6_TRIPS</name>